<protein>
    <recommendedName>
        <fullName evidence="4">BIG2 domain-containing protein</fullName>
    </recommendedName>
</protein>
<keyword evidence="3" id="KW-1185">Reference proteome</keyword>
<evidence type="ECO:0008006" key="4">
    <source>
        <dbReference type="Google" id="ProtNLM"/>
    </source>
</evidence>
<reference evidence="2 3" key="1">
    <citation type="submission" date="2018-12" db="EMBL/GenBank/DDBJ databases">
        <title>Genome sequencing of Prevotella sp. KCOM 3155 (= JS262).</title>
        <authorList>
            <person name="Kook J.-K."/>
            <person name="Park S.-N."/>
            <person name="Lim Y.K."/>
        </authorList>
    </citation>
    <scope>NUCLEOTIDE SEQUENCE [LARGE SCALE GENOMIC DNA]</scope>
    <source>
        <strain evidence="2 3">KCOM 3155</strain>
    </source>
</reference>
<evidence type="ECO:0000313" key="3">
    <source>
        <dbReference type="Proteomes" id="UP000278983"/>
    </source>
</evidence>
<dbReference type="AlphaFoldDB" id="A0A432LK00"/>
<comment type="caution">
    <text evidence="2">The sequence shown here is derived from an EMBL/GenBank/DDBJ whole genome shotgun (WGS) entry which is preliminary data.</text>
</comment>
<feature type="signal peptide" evidence="1">
    <location>
        <begin position="1"/>
        <end position="24"/>
    </location>
</feature>
<proteinExistence type="predicted"/>
<sequence>MKNNLRFKTLLLSLMVLFSVGGYAEEKTSTLTFNGKCNGSGTADDGVKWTITSDGSESTFEPAKGIHYGTSKKAVSYLRLNTSGISGTITQVVVNASGAKNTTAKLNVTVSGMPFGGEESLTANNKPYTFTGNSTGEIVVELKQEPAKKALYVKSIVVTYSTEVPQGTENPENSFANAVENATVGQSYTLQTLTTKSDGGRNYESSSMDVASIDKSGEITLHKAGETTITVKTLQTATYAEGSASYKLIVSKGTPDLKFDPDNFFMLKGDENEGPKLINSGDGAVTYSIVGDGIAEIMNTGFIKALNVGTTTVTATTAETDAYLSASASYTLTVEENLISKGSYEIVTDVGTLQAGDKLIFVYQGKKLPVAMGVKKTNNFGRTIVVYSKENDKSFVEVQDDDKENVTQILLGGKAGEWTFNTKDGYLCTVTGNANSLLTTNKVDDYSKASISSDNNGVTVKFIGSRRIIKYNDKNSLFSAYWESSDFPLIQIYRKVNDITVSFDRTNDEITYGDNYNLQQASIEGSSDELVYTSSDETKVRFHDNNIIDILAPGTVKITAKIPHTIYSAEYELKINKPSDSHLVNLTFGETGYLTWVATDDIDFANTNGVKAYQIKEATEERIVAEEVNAVPKGAAVLLKGNGTVTLTRTTGVEPLTDNKMKACTDLTVVGMTEGQTSTDVYVLGKGSNGIGFYMLKNTLQVGKGYLKIGGTVGGAKPGFVGFDETVNGIDGVAVDNYDENGAFYNLQGVRSKTPQKGIYIKNGKKVVFK</sequence>
<dbReference type="Proteomes" id="UP000278983">
    <property type="component" value="Unassembled WGS sequence"/>
</dbReference>
<accession>A0A432LK00</accession>
<feature type="chain" id="PRO_5019546303" description="BIG2 domain-containing protein" evidence="1">
    <location>
        <begin position="25"/>
        <end position="770"/>
    </location>
</feature>
<keyword evidence="1" id="KW-0732">Signal</keyword>
<gene>
    <name evidence="2" type="ORF">EHV08_04840</name>
</gene>
<dbReference type="RefSeq" id="WP_126678324.1">
    <property type="nucleotide sequence ID" value="NZ_RYYU01000001.1"/>
</dbReference>
<dbReference type="OrthoDB" id="1067798at2"/>
<dbReference type="Gene3D" id="2.60.40.1080">
    <property type="match status" value="2"/>
</dbReference>
<evidence type="ECO:0000313" key="2">
    <source>
        <dbReference type="EMBL" id="RUL59154.1"/>
    </source>
</evidence>
<dbReference type="SUPFAM" id="SSF49373">
    <property type="entry name" value="Invasin/intimin cell-adhesion fragments"/>
    <property type="match status" value="1"/>
</dbReference>
<dbReference type="InterPro" id="IPR008964">
    <property type="entry name" value="Invasin/intimin_cell_adhesion"/>
</dbReference>
<dbReference type="EMBL" id="RYYU01000001">
    <property type="protein sequence ID" value="RUL59154.1"/>
    <property type="molecule type" value="Genomic_DNA"/>
</dbReference>
<organism evidence="2 3">
    <name type="scientific">Prevotella koreensis</name>
    <dbReference type="NCBI Taxonomy" id="2490854"/>
    <lineage>
        <taxon>Bacteria</taxon>
        <taxon>Pseudomonadati</taxon>
        <taxon>Bacteroidota</taxon>
        <taxon>Bacteroidia</taxon>
        <taxon>Bacteroidales</taxon>
        <taxon>Prevotellaceae</taxon>
        <taxon>Prevotella</taxon>
    </lineage>
</organism>
<evidence type="ECO:0000256" key="1">
    <source>
        <dbReference type="SAM" id="SignalP"/>
    </source>
</evidence>
<name>A0A432LK00_9BACT</name>